<dbReference type="RefSeq" id="WP_093182938.1">
    <property type="nucleotide sequence ID" value="NZ_FMYH01000003.1"/>
</dbReference>
<dbReference type="InterPro" id="IPR000387">
    <property type="entry name" value="Tyr_Pase_dom"/>
</dbReference>
<feature type="region of interest" description="Disordered" evidence="2">
    <location>
        <begin position="1"/>
        <end position="38"/>
    </location>
</feature>
<dbReference type="OrthoDB" id="1188001at2"/>
<dbReference type="InterPro" id="IPR029021">
    <property type="entry name" value="Prot-tyrosine_phosphatase-like"/>
</dbReference>
<feature type="domain" description="Tyrosine specific protein phosphatases" evidence="3">
    <location>
        <begin position="185"/>
        <end position="202"/>
    </location>
</feature>
<dbReference type="EMBL" id="FMYH01000003">
    <property type="protein sequence ID" value="SDC63104.1"/>
    <property type="molecule type" value="Genomic_DNA"/>
</dbReference>
<dbReference type="Pfam" id="PF13350">
    <property type="entry name" value="Y_phosphatase3"/>
    <property type="match status" value="1"/>
</dbReference>
<dbReference type="PROSITE" id="PS00383">
    <property type="entry name" value="TYR_PHOSPHATASE_1"/>
    <property type="match status" value="1"/>
</dbReference>
<dbReference type="STRING" id="1814289.SAMN05216410_2062"/>
<dbReference type="Gene3D" id="3.90.190.10">
    <property type="entry name" value="Protein tyrosine phosphatase superfamily"/>
    <property type="match status" value="1"/>
</dbReference>
<comment type="similarity">
    <text evidence="1">Belongs to the protein-tyrosine phosphatase family.</text>
</comment>
<dbReference type="PANTHER" id="PTHR31126">
    <property type="entry name" value="TYROSINE-PROTEIN PHOSPHATASE"/>
    <property type="match status" value="1"/>
</dbReference>
<evidence type="ECO:0000313" key="5">
    <source>
        <dbReference type="Proteomes" id="UP000199039"/>
    </source>
</evidence>
<evidence type="ECO:0000259" key="3">
    <source>
        <dbReference type="PROSITE" id="PS50056"/>
    </source>
</evidence>
<dbReference type="PANTHER" id="PTHR31126:SF1">
    <property type="entry name" value="TYROSINE SPECIFIC PROTEIN PHOSPHATASES DOMAIN-CONTAINING PROTEIN"/>
    <property type="match status" value="1"/>
</dbReference>
<evidence type="ECO:0000256" key="1">
    <source>
        <dbReference type="ARBA" id="ARBA00009580"/>
    </source>
</evidence>
<evidence type="ECO:0000313" key="4">
    <source>
        <dbReference type="EMBL" id="SDC63104.1"/>
    </source>
</evidence>
<name>A0A1G6N6P3_9MICO</name>
<protein>
    <submittedName>
        <fullName evidence="4">Protein-tyrosine phosphatase</fullName>
    </submittedName>
</protein>
<sequence>MTDELTTTRGTETADPTLTIPGTWNARDVGGRATPEGASEPIATGVLLRTASLANLEPAGVATLADLDVTTVLDLRSPQEVARDGADVVPSGAQVLALPFGSPRHPRSPATDKNADAEGIGEAGGADMAQVLANLVGAHSATPPDPAEVGAMIMEGIYRGFVTDPDAHAAVGTALTAIASSTHAVLVHCSAGKDRTGWIVALVQGICSVPREQILQEYLLSAQAAGALAASMPPLPGVDPALWDAVLTVRPEYLAAAEDQLDRTFGSLTGYLDAIGVDAQVRGSLRARFGVEQA</sequence>
<dbReference type="InterPro" id="IPR016130">
    <property type="entry name" value="Tyr_Pase_AS"/>
</dbReference>
<gene>
    <name evidence="4" type="ORF">SAMN05216410_2062</name>
</gene>
<feature type="compositionally biased region" description="Low complexity" evidence="2">
    <location>
        <begin position="1"/>
        <end position="13"/>
    </location>
</feature>
<reference evidence="4 5" key="1">
    <citation type="submission" date="2016-09" db="EMBL/GenBank/DDBJ databases">
        <authorList>
            <person name="Capua I."/>
            <person name="De Benedictis P."/>
            <person name="Joannis T."/>
            <person name="Lombin L.H."/>
            <person name="Cattoli G."/>
        </authorList>
    </citation>
    <scope>NUCLEOTIDE SEQUENCE [LARGE SCALE GENOMIC DNA]</scope>
    <source>
        <strain evidence="4 5">ISLP-3</strain>
    </source>
</reference>
<dbReference type="AlphaFoldDB" id="A0A1G6N6P3"/>
<dbReference type="InterPro" id="IPR026893">
    <property type="entry name" value="Tyr/Ser_Pase_IphP-type"/>
</dbReference>
<accession>A0A1G6N6P3</accession>
<keyword evidence="5" id="KW-1185">Reference proteome</keyword>
<organism evidence="4 5">
    <name type="scientific">Sanguibacter gelidistatuariae</name>
    <dbReference type="NCBI Taxonomy" id="1814289"/>
    <lineage>
        <taxon>Bacteria</taxon>
        <taxon>Bacillati</taxon>
        <taxon>Actinomycetota</taxon>
        <taxon>Actinomycetes</taxon>
        <taxon>Micrococcales</taxon>
        <taxon>Sanguibacteraceae</taxon>
        <taxon>Sanguibacter</taxon>
    </lineage>
</organism>
<proteinExistence type="inferred from homology"/>
<dbReference type="PROSITE" id="PS50056">
    <property type="entry name" value="TYR_PHOSPHATASE_2"/>
    <property type="match status" value="1"/>
</dbReference>
<dbReference type="SUPFAM" id="SSF52799">
    <property type="entry name" value="(Phosphotyrosine protein) phosphatases II"/>
    <property type="match status" value="1"/>
</dbReference>
<dbReference type="GO" id="GO:0004721">
    <property type="term" value="F:phosphoprotein phosphatase activity"/>
    <property type="evidence" value="ECO:0007669"/>
    <property type="project" value="InterPro"/>
</dbReference>
<dbReference type="Proteomes" id="UP000199039">
    <property type="component" value="Unassembled WGS sequence"/>
</dbReference>
<evidence type="ECO:0000256" key="2">
    <source>
        <dbReference type="SAM" id="MobiDB-lite"/>
    </source>
</evidence>